<dbReference type="SUPFAM" id="SSF52172">
    <property type="entry name" value="CheY-like"/>
    <property type="match status" value="1"/>
</dbReference>
<feature type="domain" description="Response regulatory" evidence="2">
    <location>
        <begin position="25"/>
        <end position="134"/>
    </location>
</feature>
<evidence type="ECO:0000313" key="3">
    <source>
        <dbReference type="EMBL" id="MBD7952890.1"/>
    </source>
</evidence>
<dbReference type="InterPro" id="IPR001789">
    <property type="entry name" value="Sig_transdc_resp-reg_receiver"/>
</dbReference>
<organism evidence="3 4">
    <name type="scientific">Stenotrophomonas lacuserhaii</name>
    <dbReference type="NCBI Taxonomy" id="2760084"/>
    <lineage>
        <taxon>Bacteria</taxon>
        <taxon>Pseudomonadati</taxon>
        <taxon>Pseudomonadota</taxon>
        <taxon>Gammaproteobacteria</taxon>
        <taxon>Lysobacterales</taxon>
        <taxon>Lysobacteraceae</taxon>
        <taxon>Stenotrophomonas</taxon>
    </lineage>
</organism>
<dbReference type="SMART" id="SM00448">
    <property type="entry name" value="REC"/>
    <property type="match status" value="1"/>
</dbReference>
<dbReference type="Gene3D" id="3.40.50.2300">
    <property type="match status" value="1"/>
</dbReference>
<feature type="modified residue" description="4-aspartylphosphate" evidence="1">
    <location>
        <position position="75"/>
    </location>
</feature>
<evidence type="ECO:0000259" key="2">
    <source>
        <dbReference type="PROSITE" id="PS50110"/>
    </source>
</evidence>
<comment type="caution">
    <text evidence="3">The sequence shown here is derived from an EMBL/GenBank/DDBJ whole genome shotgun (WGS) entry which is preliminary data.</text>
</comment>
<evidence type="ECO:0000313" key="4">
    <source>
        <dbReference type="Proteomes" id="UP000636938"/>
    </source>
</evidence>
<dbReference type="Proteomes" id="UP000636938">
    <property type="component" value="Unassembled WGS sequence"/>
</dbReference>
<gene>
    <name evidence="3" type="ORF">H9654_01625</name>
</gene>
<dbReference type="InterPro" id="IPR011006">
    <property type="entry name" value="CheY-like_superfamily"/>
</dbReference>
<dbReference type="PROSITE" id="PS50110">
    <property type="entry name" value="RESPONSE_REGULATORY"/>
    <property type="match status" value="1"/>
</dbReference>
<dbReference type="AlphaFoldDB" id="A0A8X8FQ85"/>
<proteinExistence type="predicted"/>
<keyword evidence="1" id="KW-0597">Phosphoprotein</keyword>
<dbReference type="GO" id="GO:0000160">
    <property type="term" value="P:phosphorelay signal transduction system"/>
    <property type="evidence" value="ECO:0007669"/>
    <property type="project" value="InterPro"/>
</dbReference>
<protein>
    <submittedName>
        <fullName evidence="3">Response regulator</fullName>
    </submittedName>
</protein>
<keyword evidence="4" id="KW-1185">Reference proteome</keyword>
<accession>A0A8X8FQ85</accession>
<sequence>MWRGYSWRQCVTVTNVDNGGLAGKRILVAEDEYNIAMFLVEYLQMKDVDVVGPAGNLKALDALLDAQAVDGALLDINLGGELVYPLADRLRDGNIPFVLTSGYDDNVPERFADAPRCGKPYRLEALTHALEQALQARHVPGSS</sequence>
<dbReference type="EMBL" id="JACSQS010000001">
    <property type="protein sequence ID" value="MBD7952890.1"/>
    <property type="molecule type" value="Genomic_DNA"/>
</dbReference>
<name>A0A8X8FQ85_9GAMM</name>
<reference evidence="3 4" key="1">
    <citation type="submission" date="2020-08" db="EMBL/GenBank/DDBJ databases">
        <title>A Genomic Blueprint of the Chicken Gut Microbiome.</title>
        <authorList>
            <person name="Gilroy R."/>
            <person name="Ravi A."/>
            <person name="Getino M."/>
            <person name="Pursley I."/>
            <person name="Horton D.L."/>
            <person name="Alikhan N.-F."/>
            <person name="Baker D."/>
            <person name="Gharbi K."/>
            <person name="Hall N."/>
            <person name="Watson M."/>
            <person name="Adriaenssens E.M."/>
            <person name="Foster-Nyarko E."/>
            <person name="Jarju S."/>
            <person name="Secka A."/>
            <person name="Antonio M."/>
            <person name="Oren A."/>
            <person name="Chaudhuri R."/>
            <person name="La Ragione R.M."/>
            <person name="Hildebrand F."/>
            <person name="Pallen M.J."/>
        </authorList>
    </citation>
    <scope>NUCLEOTIDE SEQUENCE [LARGE SCALE GENOMIC DNA]</scope>
    <source>
        <strain evidence="3 4">Sa5BUN4</strain>
    </source>
</reference>
<evidence type="ECO:0000256" key="1">
    <source>
        <dbReference type="PROSITE-ProRule" id="PRU00169"/>
    </source>
</evidence>